<dbReference type="AlphaFoldDB" id="A0A067MWW7"/>
<dbReference type="STRING" id="930990.A0A067MWW7"/>
<feature type="domain" description="Zn(2)-C6 fungal-type" evidence="6">
    <location>
        <begin position="70"/>
        <end position="102"/>
    </location>
</feature>
<evidence type="ECO:0000259" key="6">
    <source>
        <dbReference type="PROSITE" id="PS50048"/>
    </source>
</evidence>
<comment type="subcellular location">
    <subcellularLocation>
        <location evidence="1">Nucleus</location>
    </subcellularLocation>
</comment>
<proteinExistence type="predicted"/>
<dbReference type="GO" id="GO:0008270">
    <property type="term" value="F:zinc ion binding"/>
    <property type="evidence" value="ECO:0007669"/>
    <property type="project" value="InterPro"/>
</dbReference>
<dbReference type="GO" id="GO:0003677">
    <property type="term" value="F:DNA binding"/>
    <property type="evidence" value="ECO:0007669"/>
    <property type="project" value="InterPro"/>
</dbReference>
<dbReference type="SMART" id="SM00906">
    <property type="entry name" value="Fungal_trans"/>
    <property type="match status" value="1"/>
</dbReference>
<keyword evidence="8" id="KW-1185">Reference proteome</keyword>
<dbReference type="HOGENOM" id="CLU_022337_2_1_1"/>
<accession>A0A067MWW7</accession>
<dbReference type="GO" id="GO:0006351">
    <property type="term" value="P:DNA-templated transcription"/>
    <property type="evidence" value="ECO:0007669"/>
    <property type="project" value="InterPro"/>
</dbReference>
<evidence type="ECO:0000256" key="4">
    <source>
        <dbReference type="ARBA" id="ARBA00023163"/>
    </source>
</evidence>
<dbReference type="OrthoDB" id="2309723at2759"/>
<dbReference type="CDD" id="cd00067">
    <property type="entry name" value="GAL4"/>
    <property type="match status" value="1"/>
</dbReference>
<dbReference type="Pfam" id="PF00172">
    <property type="entry name" value="Zn_clus"/>
    <property type="match status" value="1"/>
</dbReference>
<evidence type="ECO:0000256" key="3">
    <source>
        <dbReference type="ARBA" id="ARBA00023015"/>
    </source>
</evidence>
<dbReference type="InterPro" id="IPR001138">
    <property type="entry name" value="Zn2Cys6_DnaBD"/>
</dbReference>
<keyword evidence="5" id="KW-0539">Nucleus</keyword>
<dbReference type="PANTHER" id="PTHR47338">
    <property type="entry name" value="ZN(II)2CYS6 TRANSCRIPTION FACTOR (EUROFUNG)-RELATED"/>
    <property type="match status" value="1"/>
</dbReference>
<dbReference type="InterPro" id="IPR050815">
    <property type="entry name" value="TF_fung"/>
</dbReference>
<evidence type="ECO:0000313" key="8">
    <source>
        <dbReference type="Proteomes" id="UP000027195"/>
    </source>
</evidence>
<dbReference type="Proteomes" id="UP000027195">
    <property type="component" value="Unassembled WGS sequence"/>
</dbReference>
<organism evidence="7 8">
    <name type="scientific">Botryobasidium botryosum (strain FD-172 SS1)</name>
    <dbReference type="NCBI Taxonomy" id="930990"/>
    <lineage>
        <taxon>Eukaryota</taxon>
        <taxon>Fungi</taxon>
        <taxon>Dikarya</taxon>
        <taxon>Basidiomycota</taxon>
        <taxon>Agaricomycotina</taxon>
        <taxon>Agaricomycetes</taxon>
        <taxon>Cantharellales</taxon>
        <taxon>Botryobasidiaceae</taxon>
        <taxon>Botryobasidium</taxon>
    </lineage>
</organism>
<gene>
    <name evidence="7" type="ORF">BOTBODRAFT_266526</name>
</gene>
<evidence type="ECO:0000256" key="5">
    <source>
        <dbReference type="ARBA" id="ARBA00023242"/>
    </source>
</evidence>
<evidence type="ECO:0000256" key="1">
    <source>
        <dbReference type="ARBA" id="ARBA00004123"/>
    </source>
</evidence>
<dbReference type="SMART" id="SM00066">
    <property type="entry name" value="GAL4"/>
    <property type="match status" value="1"/>
</dbReference>
<dbReference type="GO" id="GO:0000981">
    <property type="term" value="F:DNA-binding transcription factor activity, RNA polymerase II-specific"/>
    <property type="evidence" value="ECO:0007669"/>
    <property type="project" value="InterPro"/>
</dbReference>
<dbReference type="PROSITE" id="PS50048">
    <property type="entry name" value="ZN2_CY6_FUNGAL_2"/>
    <property type="match status" value="1"/>
</dbReference>
<keyword evidence="4" id="KW-0804">Transcription</keyword>
<dbReference type="Gene3D" id="4.10.240.10">
    <property type="entry name" value="Zn(2)-C6 fungal-type DNA-binding domain"/>
    <property type="match status" value="1"/>
</dbReference>
<sequence>MCLNGDEYGARAFAGIYNCDPTLKSQHQPKSTQKLLLPTIPKSWPFMSGPFELEQYDETAHRWILQRGAACSRCRSKKQKCDAQRPVCGRCNRVGAGADCVYDSTPRHSRLQALRRRLRDLENQIQASAMPSLDIPARMVKLLVNEPIPPRAPLLSLDRNPALLECWWEEDEIPLPMKQCLLALFIQHRRPMGLEFNVSRLREQAFLPSDHSSALHPAFLNAIYMLACHFDPEHLSIYELAFLKRTLKSLHKALETVDRLLDFVRASVLTGLFYYYKGRWPEGHLHTSAAARFAIGCGLHKITPQNPSVSGLLNPPKDSIELGDRIHTFWFLFIVDRGGSLWSGFPPSLTDEEIETAWPRPTEDYEKGDIWGGKYASIHCFLTDDPRTICQPSDTIFCQRVKGVVLIERAARFMKQSTHGKHRSS</sequence>
<dbReference type="InterPro" id="IPR007219">
    <property type="entry name" value="XnlR_reg_dom"/>
</dbReference>
<dbReference type="PANTHER" id="PTHR47338:SF29">
    <property type="entry name" value="ZN(2)-C6 FUNGAL-TYPE DOMAIN-CONTAINING PROTEIN"/>
    <property type="match status" value="1"/>
</dbReference>
<protein>
    <recommendedName>
        <fullName evidence="6">Zn(2)-C6 fungal-type domain-containing protein</fullName>
    </recommendedName>
</protein>
<reference evidence="8" key="1">
    <citation type="journal article" date="2014" name="Proc. Natl. Acad. Sci. U.S.A.">
        <title>Extensive sampling of basidiomycete genomes demonstrates inadequacy of the white-rot/brown-rot paradigm for wood decay fungi.</title>
        <authorList>
            <person name="Riley R."/>
            <person name="Salamov A.A."/>
            <person name="Brown D.W."/>
            <person name="Nagy L.G."/>
            <person name="Floudas D."/>
            <person name="Held B.W."/>
            <person name="Levasseur A."/>
            <person name="Lombard V."/>
            <person name="Morin E."/>
            <person name="Otillar R."/>
            <person name="Lindquist E.A."/>
            <person name="Sun H."/>
            <person name="LaButti K.M."/>
            <person name="Schmutz J."/>
            <person name="Jabbour D."/>
            <person name="Luo H."/>
            <person name="Baker S.E."/>
            <person name="Pisabarro A.G."/>
            <person name="Walton J.D."/>
            <person name="Blanchette R.A."/>
            <person name="Henrissat B."/>
            <person name="Martin F."/>
            <person name="Cullen D."/>
            <person name="Hibbett D.S."/>
            <person name="Grigoriev I.V."/>
        </authorList>
    </citation>
    <scope>NUCLEOTIDE SEQUENCE [LARGE SCALE GENOMIC DNA]</scope>
    <source>
        <strain evidence="8">FD-172 SS1</strain>
    </source>
</reference>
<dbReference type="InterPro" id="IPR036864">
    <property type="entry name" value="Zn2-C6_fun-type_DNA-bd_sf"/>
</dbReference>
<name>A0A067MWW7_BOTB1</name>
<dbReference type="PROSITE" id="PS00463">
    <property type="entry name" value="ZN2_CY6_FUNGAL_1"/>
    <property type="match status" value="1"/>
</dbReference>
<dbReference type="EMBL" id="KL198029">
    <property type="protein sequence ID" value="KDQ16051.1"/>
    <property type="molecule type" value="Genomic_DNA"/>
</dbReference>
<evidence type="ECO:0000313" key="7">
    <source>
        <dbReference type="EMBL" id="KDQ16051.1"/>
    </source>
</evidence>
<keyword evidence="2" id="KW-0479">Metal-binding</keyword>
<dbReference type="CDD" id="cd12148">
    <property type="entry name" value="fungal_TF_MHR"/>
    <property type="match status" value="1"/>
</dbReference>
<dbReference type="SUPFAM" id="SSF57701">
    <property type="entry name" value="Zn2/Cys6 DNA-binding domain"/>
    <property type="match status" value="1"/>
</dbReference>
<keyword evidence="3" id="KW-0805">Transcription regulation</keyword>
<dbReference type="InParanoid" id="A0A067MWW7"/>
<dbReference type="GO" id="GO:0005634">
    <property type="term" value="C:nucleus"/>
    <property type="evidence" value="ECO:0007669"/>
    <property type="project" value="UniProtKB-SubCell"/>
</dbReference>
<evidence type="ECO:0000256" key="2">
    <source>
        <dbReference type="ARBA" id="ARBA00022723"/>
    </source>
</evidence>
<dbReference type="Pfam" id="PF04082">
    <property type="entry name" value="Fungal_trans"/>
    <property type="match status" value="1"/>
</dbReference>